<evidence type="ECO:0000313" key="2">
    <source>
        <dbReference type="RefSeq" id="XP_035681907.1"/>
    </source>
</evidence>
<dbReference type="RefSeq" id="XP_035681907.1">
    <property type="nucleotide sequence ID" value="XM_035826014.1"/>
</dbReference>
<evidence type="ECO:0000313" key="1">
    <source>
        <dbReference type="Proteomes" id="UP000001554"/>
    </source>
</evidence>
<dbReference type="Gene3D" id="1.10.510.10">
    <property type="entry name" value="Transferase(Phosphotransferase) domain 1"/>
    <property type="match status" value="1"/>
</dbReference>
<keyword evidence="1" id="KW-1185">Reference proteome</keyword>
<dbReference type="AlphaFoldDB" id="A0A9J7LFP0"/>
<proteinExistence type="predicted"/>
<reference evidence="2" key="2">
    <citation type="submission" date="2025-08" db="UniProtKB">
        <authorList>
            <consortium name="RefSeq"/>
        </authorList>
    </citation>
    <scope>IDENTIFICATION</scope>
    <source>
        <strain evidence="2">S238N-H82</strain>
        <tissue evidence="2">Testes</tissue>
    </source>
</reference>
<dbReference type="KEGG" id="bfo:118419570"/>
<organism evidence="1 2">
    <name type="scientific">Branchiostoma floridae</name>
    <name type="common">Florida lancelet</name>
    <name type="synonym">Amphioxus</name>
    <dbReference type="NCBI Taxonomy" id="7739"/>
    <lineage>
        <taxon>Eukaryota</taxon>
        <taxon>Metazoa</taxon>
        <taxon>Chordata</taxon>
        <taxon>Cephalochordata</taxon>
        <taxon>Leptocardii</taxon>
        <taxon>Amphioxiformes</taxon>
        <taxon>Branchiostomatidae</taxon>
        <taxon>Branchiostoma</taxon>
    </lineage>
</organism>
<dbReference type="GeneID" id="118419570"/>
<dbReference type="Proteomes" id="UP000001554">
    <property type="component" value="Chromosome 7"/>
</dbReference>
<gene>
    <name evidence="2" type="primary">LOC118419570</name>
</gene>
<sequence>MAVGRRFYQVPYNEANHAQTQAVLKQLHRWRGRPPICQEFVSSDLVKLIYSLTNEEGNRRPKLKAVKKSSWLQNRETTAPHLMDQACLAHRRAVLTARLGKEKDPNKLRRIRLILSTCMGTEEKPRGES</sequence>
<name>A0A9J7LFP0_BRAFL</name>
<protein>
    <submittedName>
        <fullName evidence="2">Uncharacterized protein LOC118419570</fullName>
    </submittedName>
</protein>
<accession>A0A9J7LFP0</accession>
<reference evidence="1" key="1">
    <citation type="journal article" date="2020" name="Nat. Ecol. Evol.">
        <title>Deeply conserved synteny resolves early events in vertebrate evolution.</title>
        <authorList>
            <person name="Simakov O."/>
            <person name="Marletaz F."/>
            <person name="Yue J.X."/>
            <person name="O'Connell B."/>
            <person name="Jenkins J."/>
            <person name="Brandt A."/>
            <person name="Calef R."/>
            <person name="Tung C.H."/>
            <person name="Huang T.K."/>
            <person name="Schmutz J."/>
            <person name="Satoh N."/>
            <person name="Yu J.K."/>
            <person name="Putnam N.H."/>
            <person name="Green R.E."/>
            <person name="Rokhsar D.S."/>
        </authorList>
    </citation>
    <scope>NUCLEOTIDE SEQUENCE [LARGE SCALE GENOMIC DNA]</scope>
    <source>
        <strain evidence="1">S238N-H82</strain>
    </source>
</reference>